<dbReference type="AlphaFoldDB" id="A0A0A9G6Q5"/>
<dbReference type="EMBL" id="GBRH01179665">
    <property type="protein sequence ID" value="JAE18231.1"/>
    <property type="molecule type" value="Transcribed_RNA"/>
</dbReference>
<evidence type="ECO:0000313" key="1">
    <source>
        <dbReference type="EMBL" id="JAE18231.1"/>
    </source>
</evidence>
<organism evidence="1">
    <name type="scientific">Arundo donax</name>
    <name type="common">Giant reed</name>
    <name type="synonym">Donax arundinaceus</name>
    <dbReference type="NCBI Taxonomy" id="35708"/>
    <lineage>
        <taxon>Eukaryota</taxon>
        <taxon>Viridiplantae</taxon>
        <taxon>Streptophyta</taxon>
        <taxon>Embryophyta</taxon>
        <taxon>Tracheophyta</taxon>
        <taxon>Spermatophyta</taxon>
        <taxon>Magnoliopsida</taxon>
        <taxon>Liliopsida</taxon>
        <taxon>Poales</taxon>
        <taxon>Poaceae</taxon>
        <taxon>PACMAD clade</taxon>
        <taxon>Arundinoideae</taxon>
        <taxon>Arundineae</taxon>
        <taxon>Arundo</taxon>
    </lineage>
</organism>
<protein>
    <submittedName>
        <fullName evidence="1">Uncharacterized protein</fullName>
    </submittedName>
</protein>
<reference evidence="1" key="2">
    <citation type="journal article" date="2015" name="Data Brief">
        <title>Shoot transcriptome of the giant reed, Arundo donax.</title>
        <authorList>
            <person name="Barrero R.A."/>
            <person name="Guerrero F.D."/>
            <person name="Moolhuijzen P."/>
            <person name="Goolsby J.A."/>
            <person name="Tidwell J."/>
            <person name="Bellgard S.E."/>
            <person name="Bellgard M.I."/>
        </authorList>
    </citation>
    <scope>NUCLEOTIDE SEQUENCE</scope>
    <source>
        <tissue evidence="1">Shoot tissue taken approximately 20 cm above the soil surface</tissue>
    </source>
</reference>
<sequence>MEVAAATAECGSTAPAETGATWRRVLRTTAG</sequence>
<reference evidence="1" key="1">
    <citation type="submission" date="2014-09" db="EMBL/GenBank/DDBJ databases">
        <authorList>
            <person name="Magalhaes I.L.F."/>
            <person name="Oliveira U."/>
            <person name="Santos F.R."/>
            <person name="Vidigal T.H.D.A."/>
            <person name="Brescovit A.D."/>
            <person name="Santos A.J."/>
        </authorList>
    </citation>
    <scope>NUCLEOTIDE SEQUENCE</scope>
    <source>
        <tissue evidence="1">Shoot tissue taken approximately 20 cm above the soil surface</tissue>
    </source>
</reference>
<accession>A0A0A9G6Q5</accession>
<proteinExistence type="predicted"/>
<name>A0A0A9G6Q5_ARUDO</name>